<dbReference type="AlphaFoldDB" id="A0AAV0X492"/>
<keyword evidence="4" id="KW-1185">Reference proteome</keyword>
<organism evidence="3 4">
    <name type="scientific">Macrosiphum euphorbiae</name>
    <name type="common">potato aphid</name>
    <dbReference type="NCBI Taxonomy" id="13131"/>
    <lineage>
        <taxon>Eukaryota</taxon>
        <taxon>Metazoa</taxon>
        <taxon>Ecdysozoa</taxon>
        <taxon>Arthropoda</taxon>
        <taxon>Hexapoda</taxon>
        <taxon>Insecta</taxon>
        <taxon>Pterygota</taxon>
        <taxon>Neoptera</taxon>
        <taxon>Paraneoptera</taxon>
        <taxon>Hemiptera</taxon>
        <taxon>Sternorrhyncha</taxon>
        <taxon>Aphidomorpha</taxon>
        <taxon>Aphidoidea</taxon>
        <taxon>Aphididae</taxon>
        <taxon>Macrosiphini</taxon>
        <taxon>Macrosiphum</taxon>
    </lineage>
</organism>
<dbReference type="EMBL" id="CARXXK010000003">
    <property type="protein sequence ID" value="CAI6362472.1"/>
    <property type="molecule type" value="Genomic_DNA"/>
</dbReference>
<evidence type="ECO:0000256" key="2">
    <source>
        <dbReference type="SAM" id="MobiDB-lite"/>
    </source>
</evidence>
<reference evidence="3 4" key="1">
    <citation type="submission" date="2023-01" db="EMBL/GenBank/DDBJ databases">
        <authorList>
            <person name="Whitehead M."/>
        </authorList>
    </citation>
    <scope>NUCLEOTIDE SEQUENCE [LARGE SCALE GENOMIC DNA]</scope>
</reference>
<feature type="compositionally biased region" description="Low complexity" evidence="2">
    <location>
        <begin position="1"/>
        <end position="17"/>
    </location>
</feature>
<sequence length="280" mass="32776">MSDYFQQTNTSNQSANNDGNKKDEEITLNYLPDGTEPSSDISENKIVVLDYMPRISITTNLNSFENLLNTETIVLHKLNISYEDIFKTFKEKLMTKIVNGEYAMSDNDVINLDKMIGLACIAMSESEKNNKKLRTRNSILQNKYKNYDWAVKECSRLNSEMDKIKYNLCLALGRRFNDKEDVMHLTNFCVALAARENEYHYILTENDKLKYIINKQLMNIRVKTLNNYDEVLQSLEKLKEKLYIKDLKISQLKDELCLINEKKKTNFNYCIKICQSFPKN</sequence>
<evidence type="ECO:0000313" key="3">
    <source>
        <dbReference type="EMBL" id="CAI6362472.1"/>
    </source>
</evidence>
<protein>
    <submittedName>
        <fullName evidence="3">Uncharacterized protein</fullName>
    </submittedName>
</protein>
<feature type="region of interest" description="Disordered" evidence="2">
    <location>
        <begin position="1"/>
        <end position="23"/>
    </location>
</feature>
<name>A0AAV0X492_9HEMI</name>
<accession>A0AAV0X492</accession>
<dbReference type="Proteomes" id="UP001160148">
    <property type="component" value="Unassembled WGS sequence"/>
</dbReference>
<proteinExistence type="predicted"/>
<evidence type="ECO:0000256" key="1">
    <source>
        <dbReference type="SAM" id="Coils"/>
    </source>
</evidence>
<gene>
    <name evidence="3" type="ORF">MEUPH1_LOCUS17536</name>
</gene>
<evidence type="ECO:0000313" key="4">
    <source>
        <dbReference type="Proteomes" id="UP001160148"/>
    </source>
</evidence>
<feature type="coiled-coil region" evidence="1">
    <location>
        <begin position="221"/>
        <end position="255"/>
    </location>
</feature>
<comment type="caution">
    <text evidence="3">The sequence shown here is derived from an EMBL/GenBank/DDBJ whole genome shotgun (WGS) entry which is preliminary data.</text>
</comment>
<keyword evidence="1" id="KW-0175">Coiled coil</keyword>